<accession>A0AAD6IYV8</accession>
<organism evidence="3 4">
    <name type="scientific">Drechslerella dactyloides</name>
    <name type="common">Nematode-trapping fungus</name>
    <name type="synonym">Arthrobotrys dactyloides</name>
    <dbReference type="NCBI Taxonomy" id="74499"/>
    <lineage>
        <taxon>Eukaryota</taxon>
        <taxon>Fungi</taxon>
        <taxon>Dikarya</taxon>
        <taxon>Ascomycota</taxon>
        <taxon>Pezizomycotina</taxon>
        <taxon>Orbiliomycetes</taxon>
        <taxon>Orbiliales</taxon>
        <taxon>Orbiliaceae</taxon>
        <taxon>Drechslerella</taxon>
    </lineage>
</organism>
<sequence length="112" mass="12008">MVKGAVNTVADDEFLLCCIEASQDMNIDFSIVSKATGYATDWGARARLRKIKAKVRSLIDKPVQASDGDQGGETESKNTATSKITDDASAPPPQPGRGRRKKVVQVLEGSKN</sequence>
<reference evidence="3" key="1">
    <citation type="submission" date="2023-01" db="EMBL/GenBank/DDBJ databases">
        <title>The chitinases involved in constricting ring structure development in the nematode-trapping fungus Drechslerella dactyloides.</title>
        <authorList>
            <person name="Wang R."/>
            <person name="Zhang L."/>
            <person name="Tang P."/>
            <person name="Li S."/>
            <person name="Liang L."/>
        </authorList>
    </citation>
    <scope>NUCLEOTIDE SEQUENCE</scope>
    <source>
        <strain evidence="3">YMF1.00031</strain>
    </source>
</reference>
<proteinExistence type="predicted"/>
<dbReference type="Pfam" id="PF22980">
    <property type="entry name" value="Myb_DNA-bind_8"/>
    <property type="match status" value="1"/>
</dbReference>
<protein>
    <recommendedName>
        <fullName evidence="2">Myb-like DNA-binding domain-containing protein</fullName>
    </recommendedName>
</protein>
<dbReference type="Proteomes" id="UP001221413">
    <property type="component" value="Unassembled WGS sequence"/>
</dbReference>
<dbReference type="InterPro" id="IPR054505">
    <property type="entry name" value="Myb_DNA-bind_8"/>
</dbReference>
<evidence type="ECO:0000313" key="3">
    <source>
        <dbReference type="EMBL" id="KAJ6261298.1"/>
    </source>
</evidence>
<evidence type="ECO:0000259" key="2">
    <source>
        <dbReference type="Pfam" id="PF22980"/>
    </source>
</evidence>
<comment type="caution">
    <text evidence="3">The sequence shown here is derived from an EMBL/GenBank/DDBJ whole genome shotgun (WGS) entry which is preliminary data.</text>
</comment>
<feature type="domain" description="Myb-like DNA-binding" evidence="2">
    <location>
        <begin position="11"/>
        <end position="54"/>
    </location>
</feature>
<keyword evidence="4" id="KW-1185">Reference proteome</keyword>
<gene>
    <name evidence="3" type="ORF">Dda_3967</name>
</gene>
<feature type="region of interest" description="Disordered" evidence="1">
    <location>
        <begin position="59"/>
        <end position="112"/>
    </location>
</feature>
<evidence type="ECO:0000256" key="1">
    <source>
        <dbReference type="SAM" id="MobiDB-lite"/>
    </source>
</evidence>
<dbReference type="AlphaFoldDB" id="A0AAD6IYV8"/>
<dbReference type="EMBL" id="JAQGDS010000004">
    <property type="protein sequence ID" value="KAJ6261298.1"/>
    <property type="molecule type" value="Genomic_DNA"/>
</dbReference>
<name>A0AAD6IYV8_DREDA</name>
<evidence type="ECO:0000313" key="4">
    <source>
        <dbReference type="Proteomes" id="UP001221413"/>
    </source>
</evidence>